<dbReference type="Proteomes" id="UP000179840">
    <property type="component" value="Unassembled WGS sequence"/>
</dbReference>
<accession>A0A1S1U8H8</accession>
<dbReference type="AlphaFoldDB" id="A0A1S1U8H8"/>
<protein>
    <submittedName>
        <fullName evidence="1">Uncharacterized protein</fullName>
    </submittedName>
</protein>
<sequence length="191" mass="20668">MEELFKNTHDALMFAYNYSSQQYALSPMSKLMKGGGGGSGKGLVSLDGAGQSGIILTRLAQMTPLERACITARYAPRYEECPCCLNKDKMTEQYREAIAELAEWALSVCTGLTIRNMRGAIIRSFFERGVSITAAAKELNVAKATAYDQKARIHKALKDLDGRAQRAADAQLAGMCGDLVQEACAGQTCPV</sequence>
<name>A0A1S1U8H8_9BURK</name>
<evidence type="ECO:0000313" key="2">
    <source>
        <dbReference type="Proteomes" id="UP000179840"/>
    </source>
</evidence>
<organism evidence="1 2">
    <name type="scientific">Janthinobacterium lividum</name>
    <dbReference type="NCBI Taxonomy" id="29581"/>
    <lineage>
        <taxon>Bacteria</taxon>
        <taxon>Pseudomonadati</taxon>
        <taxon>Pseudomonadota</taxon>
        <taxon>Betaproteobacteria</taxon>
        <taxon>Burkholderiales</taxon>
        <taxon>Oxalobacteraceae</taxon>
        <taxon>Janthinobacterium</taxon>
    </lineage>
</organism>
<gene>
    <name evidence="1" type="ORF">AKG95_18000</name>
</gene>
<comment type="caution">
    <text evidence="1">The sequence shown here is derived from an EMBL/GenBank/DDBJ whole genome shotgun (WGS) entry which is preliminary data.</text>
</comment>
<dbReference type="RefSeq" id="WP_071078157.1">
    <property type="nucleotide sequence ID" value="NZ_LFKP01000008.1"/>
</dbReference>
<dbReference type="EMBL" id="LFKP01000008">
    <property type="protein sequence ID" value="OHV96606.1"/>
    <property type="molecule type" value="Genomic_DNA"/>
</dbReference>
<evidence type="ECO:0000313" key="1">
    <source>
        <dbReference type="EMBL" id="OHV96606.1"/>
    </source>
</evidence>
<proteinExistence type="predicted"/>
<reference evidence="1 2" key="1">
    <citation type="submission" date="2015-06" db="EMBL/GenBank/DDBJ databases">
        <title>Draft genome sequencing of a biphenyl-degrading bacterium, Janthinobacterium lividum MEG1.</title>
        <authorList>
            <person name="Shimodaira J."/>
            <person name="Hatta T."/>
        </authorList>
    </citation>
    <scope>NUCLEOTIDE SEQUENCE [LARGE SCALE GENOMIC DNA]</scope>
    <source>
        <strain evidence="1 2">MEG1</strain>
    </source>
</reference>